<evidence type="ECO:0000259" key="3">
    <source>
        <dbReference type="Pfam" id="PF06458"/>
    </source>
</evidence>
<accession>A0ABQ3W0Q1</accession>
<evidence type="ECO:0000256" key="1">
    <source>
        <dbReference type="ARBA" id="ARBA00022737"/>
    </source>
</evidence>
<organism evidence="4 5">
    <name type="scientific">Lentilactobacillus fungorum</name>
    <dbReference type="NCBI Taxonomy" id="2201250"/>
    <lineage>
        <taxon>Bacteria</taxon>
        <taxon>Bacillati</taxon>
        <taxon>Bacillota</taxon>
        <taxon>Bacilli</taxon>
        <taxon>Lactobacillales</taxon>
        <taxon>Lactobacillaceae</taxon>
        <taxon>Lentilactobacillus</taxon>
    </lineage>
</organism>
<proteinExistence type="predicted"/>
<dbReference type="EMBL" id="BNJR01000016">
    <property type="protein sequence ID" value="GHP14748.1"/>
    <property type="molecule type" value="Genomic_DNA"/>
</dbReference>
<feature type="compositionally biased region" description="Basic residues" evidence="2">
    <location>
        <begin position="22"/>
        <end position="39"/>
    </location>
</feature>
<dbReference type="Gene3D" id="3.10.20.320">
    <property type="entry name" value="Putative peptidoglycan bound protein (lpxtg motif)"/>
    <property type="match status" value="2"/>
</dbReference>
<feature type="domain" description="MucBP" evidence="3">
    <location>
        <begin position="91"/>
        <end position="152"/>
    </location>
</feature>
<dbReference type="RefSeq" id="WP_203630707.1">
    <property type="nucleotide sequence ID" value="NZ_BNJR01000016.1"/>
</dbReference>
<evidence type="ECO:0000256" key="2">
    <source>
        <dbReference type="SAM" id="MobiDB-lite"/>
    </source>
</evidence>
<feature type="domain" description="MucBP" evidence="3">
    <location>
        <begin position="158"/>
        <end position="221"/>
    </location>
</feature>
<protein>
    <recommendedName>
        <fullName evidence="3">MucBP domain-containing protein</fullName>
    </recommendedName>
</protein>
<sequence length="380" mass="43107">MTLINWLRRKLNNFHSPLRSPIKNRVRRQPDYHKRKQRLNRANPTVADSKPHPSAQPDKQPQPVQFDDAKSAPVTPVKAATSSIEHQVKSQVVIFYLDENDHEIRPADILNGVSGERIDFRFPSFDQYYVTAIDDFTSHFEDDDQEITVHYELKQGKPVFVNTIDTDTGAVLNSIKVLTNKLGTNYEATPPTIPNYRLISRLGQSLGSFSNRIQHIVFAYRKADWQTVQAVEYYVKLTAHHDVFDAPNGTPLRTGLPQNLVIKIFGRVTTTDGQDWLNIGGFEWIQNKQLQPSDPPTHPVAGLITKTSRNPVRLFGTISFIPGQTIATYRKPYGDQVGTLTDGSRISIVATIVDDQNLIWYELPDHSVLPRNYVNVDEPT</sequence>
<keyword evidence="5" id="KW-1185">Reference proteome</keyword>
<dbReference type="Pfam" id="PF06458">
    <property type="entry name" value="MucBP"/>
    <property type="match status" value="2"/>
</dbReference>
<evidence type="ECO:0000313" key="4">
    <source>
        <dbReference type="EMBL" id="GHP14748.1"/>
    </source>
</evidence>
<dbReference type="InterPro" id="IPR009459">
    <property type="entry name" value="MucBP_dom"/>
</dbReference>
<keyword evidence="1" id="KW-0677">Repeat</keyword>
<gene>
    <name evidence="4" type="ORF">YK48G_21730</name>
</gene>
<comment type="caution">
    <text evidence="4">The sequence shown here is derived from an EMBL/GenBank/DDBJ whole genome shotgun (WGS) entry which is preliminary data.</text>
</comment>
<feature type="region of interest" description="Disordered" evidence="2">
    <location>
        <begin position="17"/>
        <end position="79"/>
    </location>
</feature>
<dbReference type="Proteomes" id="UP000604765">
    <property type="component" value="Unassembled WGS sequence"/>
</dbReference>
<reference evidence="4 5" key="1">
    <citation type="journal article" date="2021" name="Int. J. Syst. Evol. Microbiol.">
        <title>Lentilactobacillus fungorum sp. nov., isolated from spent mushroom substrates.</title>
        <authorList>
            <person name="Tohno M."/>
            <person name="Tanizawa Y."/>
            <person name="Kojima Y."/>
            <person name="Sakamoto M."/>
            <person name="Ohkuma M."/>
            <person name="Kobayashi H."/>
        </authorList>
    </citation>
    <scope>NUCLEOTIDE SEQUENCE [LARGE SCALE GENOMIC DNA]</scope>
    <source>
        <strain evidence="4 5">YK48G</strain>
    </source>
</reference>
<name>A0ABQ3W0Q1_9LACO</name>
<evidence type="ECO:0000313" key="5">
    <source>
        <dbReference type="Proteomes" id="UP000604765"/>
    </source>
</evidence>